<keyword evidence="7" id="KW-1185">Reference proteome</keyword>
<evidence type="ECO:0000256" key="4">
    <source>
        <dbReference type="ARBA" id="ARBA00023157"/>
    </source>
</evidence>
<dbReference type="PANTHER" id="PTHR14186:SF20">
    <property type="entry name" value="CYSTEINE-RICH MOTOR NEURON 1 PROTEIN-LIKE"/>
    <property type="match status" value="1"/>
</dbReference>
<evidence type="ECO:0000259" key="6">
    <source>
        <dbReference type="PROSITE" id="PS51323"/>
    </source>
</evidence>
<gene>
    <name evidence="8" type="primary">LOC108666130</name>
</gene>
<dbReference type="InterPro" id="IPR011390">
    <property type="entry name" value="IGFBP_rP_mac25"/>
</dbReference>
<keyword evidence="2" id="KW-0964">Secreted</keyword>
<dbReference type="KEGG" id="hazt:108666130"/>
<keyword evidence="4" id="KW-1015">Disulfide bond</keyword>
<dbReference type="AlphaFoldDB" id="A0A8B7N4D3"/>
<name>A0A8B7N4D3_HYAAZ</name>
<accession>A0A8B7N4D3</accession>
<keyword evidence="3 5" id="KW-0732">Signal</keyword>
<dbReference type="GO" id="GO:0001558">
    <property type="term" value="P:regulation of cell growth"/>
    <property type="evidence" value="ECO:0007669"/>
    <property type="project" value="InterPro"/>
</dbReference>
<proteinExistence type="predicted"/>
<evidence type="ECO:0000313" key="7">
    <source>
        <dbReference type="Proteomes" id="UP000694843"/>
    </source>
</evidence>
<dbReference type="Pfam" id="PF00219">
    <property type="entry name" value="IGFBP"/>
    <property type="match status" value="1"/>
</dbReference>
<dbReference type="SUPFAM" id="SSF57184">
    <property type="entry name" value="Growth factor receptor domain"/>
    <property type="match status" value="3"/>
</dbReference>
<dbReference type="GO" id="GO:0009966">
    <property type="term" value="P:regulation of signal transduction"/>
    <property type="evidence" value="ECO:0007669"/>
    <property type="project" value="TreeGrafter"/>
</dbReference>
<evidence type="ECO:0000256" key="3">
    <source>
        <dbReference type="ARBA" id="ARBA00022729"/>
    </source>
</evidence>
<dbReference type="InterPro" id="IPR000867">
    <property type="entry name" value="IGFBP-like"/>
</dbReference>
<sequence length="248" mass="25505">MFKVASYIAVLVVLTSAWQLEGQKFTCAPLRCPRVNTRACKFGVGLNACGCCEVCLSGLNAPCGGPWNTEGTCGTGLTCVKSDANDVDSVGTCKKADTLVCDCKTIKCSKVDPQSCKYGLGLDACGCCEACLLGPGATCGGMWDMEGYCGTGLTCVKKDSTDADSIGTCQVEKPQCACKPASCSAPECKYGVGKDSCDCCDVCLLGPGVTCGGPGDVHGKCGRNMACVKIDPKDANSIGTCRIIPRGK</sequence>
<comment type="subcellular location">
    <subcellularLocation>
        <location evidence="1">Secreted</location>
    </subcellularLocation>
</comment>
<dbReference type="Gene3D" id="4.10.40.20">
    <property type="match status" value="3"/>
</dbReference>
<dbReference type="OrthoDB" id="5976811at2759"/>
<dbReference type="SMART" id="SM00121">
    <property type="entry name" value="IB"/>
    <property type="match status" value="3"/>
</dbReference>
<feature type="domain" description="IGFBP N-terminal" evidence="6">
    <location>
        <begin position="23"/>
        <end position="96"/>
    </location>
</feature>
<dbReference type="GO" id="GO:0005576">
    <property type="term" value="C:extracellular region"/>
    <property type="evidence" value="ECO:0007669"/>
    <property type="project" value="UniProtKB-SubCell"/>
</dbReference>
<feature type="chain" id="PRO_5034655555" evidence="5">
    <location>
        <begin position="18"/>
        <end position="248"/>
    </location>
</feature>
<dbReference type="OMA" id="KCINCAL"/>
<evidence type="ECO:0000256" key="5">
    <source>
        <dbReference type="SAM" id="SignalP"/>
    </source>
</evidence>
<protein>
    <submittedName>
        <fullName evidence="8">Keratin-associated protein 5-1</fullName>
    </submittedName>
</protein>
<reference evidence="8" key="1">
    <citation type="submission" date="2025-08" db="UniProtKB">
        <authorList>
            <consortium name="RefSeq"/>
        </authorList>
    </citation>
    <scope>IDENTIFICATION</scope>
    <source>
        <tissue evidence="8">Whole organism</tissue>
    </source>
</reference>
<evidence type="ECO:0000313" key="8">
    <source>
        <dbReference type="RefSeq" id="XP_018008435.1"/>
    </source>
</evidence>
<evidence type="ECO:0000256" key="2">
    <source>
        <dbReference type="ARBA" id="ARBA00022525"/>
    </source>
</evidence>
<dbReference type="PROSITE" id="PS51323">
    <property type="entry name" value="IGFBP_N_2"/>
    <property type="match status" value="3"/>
</dbReference>
<dbReference type="InterPro" id="IPR009030">
    <property type="entry name" value="Growth_fac_rcpt_cys_sf"/>
</dbReference>
<feature type="domain" description="IGFBP N-terminal" evidence="6">
    <location>
        <begin position="89"/>
        <end position="172"/>
    </location>
</feature>
<evidence type="ECO:0000256" key="1">
    <source>
        <dbReference type="ARBA" id="ARBA00004613"/>
    </source>
</evidence>
<dbReference type="RefSeq" id="XP_018008435.1">
    <property type="nucleotide sequence ID" value="XM_018152946.2"/>
</dbReference>
<dbReference type="GeneID" id="108666130"/>
<feature type="domain" description="IGFBP N-terminal" evidence="6">
    <location>
        <begin position="172"/>
        <end position="244"/>
    </location>
</feature>
<dbReference type="Proteomes" id="UP000694843">
    <property type="component" value="Unplaced"/>
</dbReference>
<dbReference type="PANTHER" id="PTHR14186">
    <property type="entry name" value="INSULIN-LIKE GROWTH FACTOR BINDING PROTEIN-RELATED"/>
    <property type="match status" value="1"/>
</dbReference>
<feature type="signal peptide" evidence="5">
    <location>
        <begin position="1"/>
        <end position="17"/>
    </location>
</feature>
<organism evidence="7 8">
    <name type="scientific">Hyalella azteca</name>
    <name type="common">Amphipod</name>
    <dbReference type="NCBI Taxonomy" id="294128"/>
    <lineage>
        <taxon>Eukaryota</taxon>
        <taxon>Metazoa</taxon>
        <taxon>Ecdysozoa</taxon>
        <taxon>Arthropoda</taxon>
        <taxon>Crustacea</taxon>
        <taxon>Multicrustacea</taxon>
        <taxon>Malacostraca</taxon>
        <taxon>Eumalacostraca</taxon>
        <taxon>Peracarida</taxon>
        <taxon>Amphipoda</taxon>
        <taxon>Senticaudata</taxon>
        <taxon>Talitrida</taxon>
        <taxon>Talitroidea</taxon>
        <taxon>Hyalellidae</taxon>
        <taxon>Hyalella</taxon>
    </lineage>
</organism>
<dbReference type="GO" id="GO:0005520">
    <property type="term" value="F:insulin-like growth factor binding"/>
    <property type="evidence" value="ECO:0007669"/>
    <property type="project" value="InterPro"/>
</dbReference>